<dbReference type="PROSITE" id="PS51677">
    <property type="entry name" value="NODB"/>
    <property type="match status" value="1"/>
</dbReference>
<gene>
    <name evidence="2" type="ORF">GCM10010468_38840</name>
</gene>
<dbReference type="CDD" id="cd10917">
    <property type="entry name" value="CE4_NodB_like_6s_7s"/>
    <property type="match status" value="1"/>
</dbReference>
<dbReference type="RefSeq" id="WP_344830014.1">
    <property type="nucleotide sequence ID" value="NZ_BAAAUV010000008.1"/>
</dbReference>
<protein>
    <submittedName>
        <fullName evidence="2">Polysaccharide deacetylase family protein</fullName>
    </submittedName>
</protein>
<accession>A0ABP6QEN7</accession>
<dbReference type="InterPro" id="IPR002509">
    <property type="entry name" value="NODB_dom"/>
</dbReference>
<dbReference type="InterPro" id="IPR050248">
    <property type="entry name" value="Polysacc_deacetylase_ArnD"/>
</dbReference>
<dbReference type="Pfam" id="PF01522">
    <property type="entry name" value="Polysacc_deac_1"/>
    <property type="match status" value="1"/>
</dbReference>
<evidence type="ECO:0000313" key="2">
    <source>
        <dbReference type="EMBL" id="GAA3216644.1"/>
    </source>
</evidence>
<evidence type="ECO:0000313" key="3">
    <source>
        <dbReference type="Proteomes" id="UP001501237"/>
    </source>
</evidence>
<organism evidence="2 3">
    <name type="scientific">Actinocorallia longicatena</name>
    <dbReference type="NCBI Taxonomy" id="111803"/>
    <lineage>
        <taxon>Bacteria</taxon>
        <taxon>Bacillati</taxon>
        <taxon>Actinomycetota</taxon>
        <taxon>Actinomycetes</taxon>
        <taxon>Streptosporangiales</taxon>
        <taxon>Thermomonosporaceae</taxon>
        <taxon>Actinocorallia</taxon>
    </lineage>
</organism>
<dbReference type="Proteomes" id="UP001501237">
    <property type="component" value="Unassembled WGS sequence"/>
</dbReference>
<proteinExistence type="predicted"/>
<dbReference type="InterPro" id="IPR011330">
    <property type="entry name" value="Glyco_hydro/deAcase_b/a-brl"/>
</dbReference>
<dbReference type="PANTHER" id="PTHR10587:SF134">
    <property type="entry name" value="SECRETED PROTEIN"/>
    <property type="match status" value="1"/>
</dbReference>
<evidence type="ECO:0000259" key="1">
    <source>
        <dbReference type="PROSITE" id="PS51677"/>
    </source>
</evidence>
<comment type="caution">
    <text evidence="2">The sequence shown here is derived from an EMBL/GenBank/DDBJ whole genome shotgun (WGS) entry which is preliminary data.</text>
</comment>
<dbReference type="PANTHER" id="PTHR10587">
    <property type="entry name" value="GLYCOSYL TRANSFERASE-RELATED"/>
    <property type="match status" value="1"/>
</dbReference>
<name>A0ABP6QEN7_9ACTN</name>
<sequence>MRAGFPLLSSVLAAVVAVAAGVWPALRVTAFDGLSGAKMEKETASPFAGKTWPKAAPGSFTPAPAATDGLATVVTRIQTQEKVVFLTIDDGYEYDADFVKMVRDQGVPIMTFLTTVYVPQHGPYFWSLQHAGSAMENHTVNHKDLKSLGPEGQKTEICGASDTIEKVYGRRPTTFRPPFGSYNDITRRVVGECGMKSVILWSAEFCNGATVCSPNRKENEFVRGDGGTGFKPGDIILMHYRKGLAQQFGMLLDWIKQAGYRPAALQEYLPVRLGGNAPDAQPAKP</sequence>
<dbReference type="SUPFAM" id="SSF88713">
    <property type="entry name" value="Glycoside hydrolase/deacetylase"/>
    <property type="match status" value="1"/>
</dbReference>
<keyword evidence="3" id="KW-1185">Reference proteome</keyword>
<feature type="domain" description="NodB homology" evidence="1">
    <location>
        <begin position="82"/>
        <end position="263"/>
    </location>
</feature>
<dbReference type="EMBL" id="BAAAUV010000008">
    <property type="protein sequence ID" value="GAA3216644.1"/>
    <property type="molecule type" value="Genomic_DNA"/>
</dbReference>
<reference evidence="3" key="1">
    <citation type="journal article" date="2019" name="Int. J. Syst. Evol. Microbiol.">
        <title>The Global Catalogue of Microorganisms (GCM) 10K type strain sequencing project: providing services to taxonomists for standard genome sequencing and annotation.</title>
        <authorList>
            <consortium name="The Broad Institute Genomics Platform"/>
            <consortium name="The Broad Institute Genome Sequencing Center for Infectious Disease"/>
            <person name="Wu L."/>
            <person name="Ma J."/>
        </authorList>
    </citation>
    <scope>NUCLEOTIDE SEQUENCE [LARGE SCALE GENOMIC DNA]</scope>
    <source>
        <strain evidence="3">JCM 9377</strain>
    </source>
</reference>
<dbReference type="Gene3D" id="3.20.20.370">
    <property type="entry name" value="Glycoside hydrolase/deacetylase"/>
    <property type="match status" value="1"/>
</dbReference>